<comment type="caution">
    <text evidence="2">The sequence shown here is derived from an EMBL/GenBank/DDBJ whole genome shotgun (WGS) entry which is preliminary data.</text>
</comment>
<dbReference type="AlphaFoldDB" id="A0A4Y2RXU5"/>
<evidence type="ECO:0000313" key="1">
    <source>
        <dbReference type="EMBL" id="GBN80627.1"/>
    </source>
</evidence>
<feature type="non-terminal residue" evidence="2">
    <location>
        <position position="51"/>
    </location>
</feature>
<evidence type="ECO:0000313" key="3">
    <source>
        <dbReference type="Proteomes" id="UP000499080"/>
    </source>
</evidence>
<protein>
    <submittedName>
        <fullName evidence="2">Uncharacterized protein</fullName>
    </submittedName>
</protein>
<name>A0A4Y2RXU5_ARAVE</name>
<keyword evidence="3" id="KW-1185">Reference proteome</keyword>
<accession>A0A4Y2RXU5</accession>
<reference evidence="2 3" key="1">
    <citation type="journal article" date="2019" name="Sci. Rep.">
        <title>Orb-weaving spider Araneus ventricosus genome elucidates the spidroin gene catalogue.</title>
        <authorList>
            <person name="Kono N."/>
            <person name="Nakamura H."/>
            <person name="Ohtoshi R."/>
            <person name="Moran D.A.P."/>
            <person name="Shinohara A."/>
            <person name="Yoshida Y."/>
            <person name="Fujiwara M."/>
            <person name="Mori M."/>
            <person name="Tomita M."/>
            <person name="Arakawa K."/>
        </authorList>
    </citation>
    <scope>NUCLEOTIDE SEQUENCE [LARGE SCALE GENOMIC DNA]</scope>
</reference>
<sequence>MTTLLLFTAYKCQLSISRIKFTLGGDFVDMGLISLCSLEFNSNCFSAAVSL</sequence>
<dbReference type="Proteomes" id="UP000499080">
    <property type="component" value="Unassembled WGS sequence"/>
</dbReference>
<dbReference type="EMBL" id="BGPR01148408">
    <property type="protein sequence ID" value="GBN80682.1"/>
    <property type="molecule type" value="Genomic_DNA"/>
</dbReference>
<evidence type="ECO:0000313" key="2">
    <source>
        <dbReference type="EMBL" id="GBN80682.1"/>
    </source>
</evidence>
<dbReference type="EMBL" id="BGPR01148378">
    <property type="protein sequence ID" value="GBN80627.1"/>
    <property type="molecule type" value="Genomic_DNA"/>
</dbReference>
<proteinExistence type="predicted"/>
<gene>
    <name evidence="2" type="ORF">AVEN_146844_1</name>
    <name evidence="1" type="ORF">AVEN_29927_1</name>
</gene>
<organism evidence="2 3">
    <name type="scientific">Araneus ventricosus</name>
    <name type="common">Orbweaver spider</name>
    <name type="synonym">Epeira ventricosa</name>
    <dbReference type="NCBI Taxonomy" id="182803"/>
    <lineage>
        <taxon>Eukaryota</taxon>
        <taxon>Metazoa</taxon>
        <taxon>Ecdysozoa</taxon>
        <taxon>Arthropoda</taxon>
        <taxon>Chelicerata</taxon>
        <taxon>Arachnida</taxon>
        <taxon>Araneae</taxon>
        <taxon>Araneomorphae</taxon>
        <taxon>Entelegynae</taxon>
        <taxon>Araneoidea</taxon>
        <taxon>Araneidae</taxon>
        <taxon>Araneus</taxon>
    </lineage>
</organism>